<comment type="pathway">
    <text evidence="1">Cell wall biogenesis; lipoteichoic acid biosynthesis.</text>
</comment>
<dbReference type="Proteomes" id="UP001196301">
    <property type="component" value="Unassembled WGS sequence"/>
</dbReference>
<keyword evidence="2" id="KW-1133">Transmembrane helix</keyword>
<feature type="transmembrane region" description="Helical" evidence="2">
    <location>
        <begin position="188"/>
        <end position="207"/>
    </location>
</feature>
<evidence type="ECO:0000313" key="4">
    <source>
        <dbReference type="EMBL" id="MBU5337204.1"/>
    </source>
</evidence>
<evidence type="ECO:0000256" key="1">
    <source>
        <dbReference type="ARBA" id="ARBA00004936"/>
    </source>
</evidence>
<dbReference type="PANTHER" id="PTHR47371:SF3">
    <property type="entry name" value="PHOSPHOGLYCEROL TRANSFERASE I"/>
    <property type="match status" value="1"/>
</dbReference>
<dbReference type="RefSeq" id="WP_216571623.1">
    <property type="nucleotide sequence ID" value="NZ_JAHLOQ010000042.1"/>
</dbReference>
<feature type="transmembrane region" description="Helical" evidence="2">
    <location>
        <begin position="219"/>
        <end position="236"/>
    </location>
</feature>
<keyword evidence="2" id="KW-0472">Membrane</keyword>
<proteinExistence type="predicted"/>
<reference evidence="4 5" key="1">
    <citation type="submission" date="2021-06" db="EMBL/GenBank/DDBJ databases">
        <authorList>
            <person name="Sun Q."/>
            <person name="Li D."/>
        </authorList>
    </citation>
    <scope>NUCLEOTIDE SEQUENCE [LARGE SCALE GENOMIC DNA]</scope>
    <source>
        <strain evidence="4 5">N19</strain>
    </source>
</reference>
<feature type="transmembrane region" description="Helical" evidence="2">
    <location>
        <begin position="136"/>
        <end position="156"/>
    </location>
</feature>
<dbReference type="Pfam" id="PF00884">
    <property type="entry name" value="Sulfatase"/>
    <property type="match status" value="1"/>
</dbReference>
<feature type="transmembrane region" description="Helical" evidence="2">
    <location>
        <begin position="53"/>
        <end position="72"/>
    </location>
</feature>
<evidence type="ECO:0000259" key="3">
    <source>
        <dbReference type="Pfam" id="PF00884"/>
    </source>
</evidence>
<keyword evidence="2" id="KW-0812">Transmembrane</keyword>
<gene>
    <name evidence="4" type="ORF">KQI20_12195</name>
</gene>
<dbReference type="CDD" id="cd16015">
    <property type="entry name" value="LTA_synthase"/>
    <property type="match status" value="1"/>
</dbReference>
<keyword evidence="5" id="KW-1185">Reference proteome</keyword>
<dbReference type="EMBL" id="JAHLOQ010000042">
    <property type="protein sequence ID" value="MBU5337204.1"/>
    <property type="molecule type" value="Genomic_DNA"/>
</dbReference>
<organism evidence="4 5">
    <name type="scientific">Intestinibacter bartlettii</name>
    <dbReference type="NCBI Taxonomy" id="261299"/>
    <lineage>
        <taxon>Bacteria</taxon>
        <taxon>Bacillati</taxon>
        <taxon>Bacillota</taxon>
        <taxon>Clostridia</taxon>
        <taxon>Peptostreptococcales</taxon>
        <taxon>Peptostreptococcaceae</taxon>
        <taxon>Intestinibacter</taxon>
    </lineage>
</organism>
<dbReference type="PANTHER" id="PTHR47371">
    <property type="entry name" value="LIPOTEICHOIC ACID SYNTHASE"/>
    <property type="match status" value="1"/>
</dbReference>
<name>A0ABS6DZI8_9FIRM</name>
<feature type="domain" description="Sulfatase N-terminal" evidence="3">
    <location>
        <begin position="319"/>
        <end position="596"/>
    </location>
</feature>
<dbReference type="InterPro" id="IPR000917">
    <property type="entry name" value="Sulfatase_N"/>
</dbReference>
<evidence type="ECO:0000313" key="5">
    <source>
        <dbReference type="Proteomes" id="UP001196301"/>
    </source>
</evidence>
<sequence length="742" mass="84594">MKFLKLNKTKFKPTKNSIKELILLIYISFIIFIVTESMSAIGTTSYGYIQKSSIYLGISVIIALLGMIIFLFKKDKKNYYIGGFIVFFFMIPLIKYTWDKFFVFLDIPQENIWCLVLDYLIILLMLSPAIFLKKKVFYTVLISAILMILSLCNYFVSIFRGIPLAYSDIYCIGDALSLTKNFLGDNSIIFISIGLVILFVFLVILFIKDKKDIRITSNLNIIFVVALAIGTYSYYLNLINNKTLIYYSANMVKTYRYNGYVYSTLESGLRFIRFKPNNYNKDSIMAIRKQVDSSTRSSKEMAVASTKSTNISDNSSNKPNIIFVQLEGFMDPRTINGVMYNTDPIPNFRKLQKNGISGKMKSPSIGGGTARTEFEVMTGIDLEFLTDGEVPHYTILGHETLNSVASTLKKQGYSTHAIHNNQGNFYNRNKAYSSLSYDTYTSVEYMDNVERTETNWAKDTVLTKYIKECLESSEGSDLVFTISVEGHSPYPTDSDKYDFPIKVVNSKLKESDQNQIYYYINKIHESDEFIGDVVDLVDSLDEDTIVVFYGDHTPALDLLNRDEGNVDRTTTPYAIYSNFDLDTDFKGGDISAYQMSTIMLSLAGVDLGPMENVHKALSSKKDYKKDLELIQYDILFGEDYYLNEDEKTKASNLKMGTKNIKIESVSLQDNQICIKGKNFTRKSVAFINGKEKNTLYVDKNTLRVYCDKDEMDDINDIVVKQIGLHDIPLSQTNTIKLNINKD</sequence>
<feature type="transmembrane region" description="Helical" evidence="2">
    <location>
        <begin position="79"/>
        <end position="98"/>
    </location>
</feature>
<feature type="transmembrane region" description="Helical" evidence="2">
    <location>
        <begin position="21"/>
        <end position="41"/>
    </location>
</feature>
<evidence type="ECO:0000256" key="2">
    <source>
        <dbReference type="SAM" id="Phobius"/>
    </source>
</evidence>
<feature type="transmembrane region" description="Helical" evidence="2">
    <location>
        <begin position="110"/>
        <end position="131"/>
    </location>
</feature>
<accession>A0ABS6DZI8</accession>
<protein>
    <submittedName>
        <fullName evidence="4">Sulfatase-like hydrolase/transferase</fullName>
    </submittedName>
</protein>
<comment type="caution">
    <text evidence="4">The sequence shown here is derived from an EMBL/GenBank/DDBJ whole genome shotgun (WGS) entry which is preliminary data.</text>
</comment>
<dbReference type="InterPro" id="IPR050448">
    <property type="entry name" value="OpgB/LTA_synthase_biosynth"/>
</dbReference>